<evidence type="ECO:0000256" key="8">
    <source>
        <dbReference type="ARBA" id="ARBA00030535"/>
    </source>
</evidence>
<dbReference type="AlphaFoldDB" id="A0A2T4KQA1"/>
<dbReference type="GO" id="GO:0003676">
    <property type="term" value="F:nucleic acid binding"/>
    <property type="evidence" value="ECO:0007669"/>
    <property type="project" value="InterPro"/>
</dbReference>
<dbReference type="PROSITE" id="PS01284">
    <property type="entry name" value="TNASE_2"/>
    <property type="match status" value="1"/>
</dbReference>
<keyword evidence="4" id="KW-0540">Nuclease</keyword>
<dbReference type="InterPro" id="IPR002071">
    <property type="entry name" value="Thermonucl_AS"/>
</dbReference>
<dbReference type="CDD" id="cd00175">
    <property type="entry name" value="SNc"/>
    <property type="match status" value="1"/>
</dbReference>
<keyword evidence="11" id="KW-0812">Transmembrane</keyword>
<dbReference type="SMART" id="SM00318">
    <property type="entry name" value="SNc"/>
    <property type="match status" value="1"/>
</dbReference>
<keyword evidence="7" id="KW-0106">Calcium</keyword>
<evidence type="ECO:0000259" key="12">
    <source>
        <dbReference type="PROSITE" id="PS50830"/>
    </source>
</evidence>
<feature type="region of interest" description="Disordered" evidence="10">
    <location>
        <begin position="243"/>
        <end position="271"/>
    </location>
</feature>
<dbReference type="PANTHER" id="PTHR12302:SF3">
    <property type="entry name" value="SERINE_THREONINE-PROTEIN KINASE 31"/>
    <property type="match status" value="1"/>
</dbReference>
<dbReference type="PANTHER" id="PTHR12302">
    <property type="entry name" value="EBNA2 BINDING PROTEIN P100"/>
    <property type="match status" value="1"/>
</dbReference>
<evidence type="ECO:0000256" key="11">
    <source>
        <dbReference type="SAM" id="Phobius"/>
    </source>
</evidence>
<keyword evidence="11" id="KW-1133">Transmembrane helix</keyword>
<dbReference type="PROSITE" id="PS01123">
    <property type="entry name" value="TNASE_1"/>
    <property type="match status" value="1"/>
</dbReference>
<evidence type="ECO:0000256" key="10">
    <source>
        <dbReference type="SAM" id="MobiDB-lite"/>
    </source>
</evidence>
<dbReference type="SMART" id="SM00894">
    <property type="entry name" value="Excalibur"/>
    <property type="match status" value="1"/>
</dbReference>
<feature type="compositionally biased region" description="Basic and acidic residues" evidence="10">
    <location>
        <begin position="257"/>
        <end position="271"/>
    </location>
</feature>
<dbReference type="InterPro" id="IPR008613">
    <property type="entry name" value="Excalibur_Ca-bd_domain"/>
</dbReference>
<feature type="transmembrane region" description="Helical" evidence="11">
    <location>
        <begin position="6"/>
        <end position="21"/>
    </location>
</feature>
<dbReference type="Pfam" id="PF00565">
    <property type="entry name" value="SNase"/>
    <property type="match status" value="1"/>
</dbReference>
<dbReference type="EC" id="3.1.31.1" evidence="2"/>
<dbReference type="Proteomes" id="UP000243350">
    <property type="component" value="Unassembled WGS sequence"/>
</dbReference>
<dbReference type="Pfam" id="PF05901">
    <property type="entry name" value="Excalibur"/>
    <property type="match status" value="1"/>
</dbReference>
<dbReference type="EMBL" id="PYZH01000062">
    <property type="protein sequence ID" value="PTF13173.1"/>
    <property type="molecule type" value="Genomic_DNA"/>
</dbReference>
<evidence type="ECO:0000256" key="1">
    <source>
        <dbReference type="ARBA" id="ARBA00001913"/>
    </source>
</evidence>
<evidence type="ECO:0000313" key="13">
    <source>
        <dbReference type="EMBL" id="PTF13173.1"/>
    </source>
</evidence>
<proteinExistence type="predicted"/>
<feature type="transmembrane region" description="Helical" evidence="11">
    <location>
        <begin position="26"/>
        <end position="44"/>
    </location>
</feature>
<evidence type="ECO:0000256" key="5">
    <source>
        <dbReference type="ARBA" id="ARBA00022759"/>
    </source>
</evidence>
<reference evidence="13 14" key="1">
    <citation type="journal article" date="2016" name="Front. Microbiol.">
        <title>Comprehensive Phylogenetic Analysis of Bovine Non-aureus Staphylococci Species Based on Whole-Genome Sequencing.</title>
        <authorList>
            <person name="Naushad S."/>
            <person name="Barkema H.W."/>
            <person name="Luby C."/>
            <person name="Condas L.A."/>
            <person name="Nobrega D.B."/>
            <person name="Carson D.A."/>
            <person name="De Buck J."/>
        </authorList>
    </citation>
    <scope>NUCLEOTIDE SEQUENCE [LARGE SCALE GENOMIC DNA]</scope>
    <source>
        <strain evidence="13 14">SNUC 4143</strain>
    </source>
</reference>
<evidence type="ECO:0000256" key="3">
    <source>
        <dbReference type="ARBA" id="ARBA00016676"/>
    </source>
</evidence>
<sequence length="271" mass="30346">MENVLLVISIIALISFLLVTLKSKKLMIVLSSVILLGLGVNLIYGNNVVDAKTSTLKKEPAKFIRGVDGDTVQLLYKGKKSTFRLLLIDTPETKDPRKPVQKYGPEASRFTTSMLANARTVQVQFDRGQRTDKYGRYLAYVYANGRMVNEAVVRQGLARVAYVYPPNNTYQQMLLTSQSKAQAQKLNIWSGQKATKAKTSAKASSTKVSKPKPKSKATKPKTSTTKPAKKEYFRNCDLMRKKYPNGVSKNHPAYRATQDRDKDGWACELSR</sequence>
<keyword evidence="5" id="KW-0255">Endonuclease</keyword>
<keyword evidence="6" id="KW-0378">Hydrolase</keyword>
<gene>
    <name evidence="13" type="ORF">BUY48_09035</name>
</gene>
<dbReference type="InterPro" id="IPR035437">
    <property type="entry name" value="SNase_OB-fold_sf"/>
</dbReference>
<dbReference type="GO" id="GO:1990599">
    <property type="term" value="F:3' overhang single-stranded DNA endodeoxyribonuclease activity"/>
    <property type="evidence" value="ECO:0007669"/>
    <property type="project" value="UniProtKB-EC"/>
</dbReference>
<feature type="compositionally biased region" description="Basic residues" evidence="10">
    <location>
        <begin position="209"/>
        <end position="219"/>
    </location>
</feature>
<feature type="region of interest" description="Disordered" evidence="10">
    <location>
        <begin position="193"/>
        <end position="231"/>
    </location>
</feature>
<evidence type="ECO:0000256" key="6">
    <source>
        <dbReference type="ARBA" id="ARBA00022801"/>
    </source>
</evidence>
<comment type="caution">
    <text evidence="13">The sequence shown here is derived from an EMBL/GenBank/DDBJ whole genome shotgun (WGS) entry which is preliminary data.</text>
</comment>
<evidence type="ECO:0000256" key="7">
    <source>
        <dbReference type="ARBA" id="ARBA00022837"/>
    </source>
</evidence>
<feature type="domain" description="TNase-like" evidence="12">
    <location>
        <begin position="57"/>
        <end position="191"/>
    </location>
</feature>
<dbReference type="PROSITE" id="PS50830">
    <property type="entry name" value="TNASE_3"/>
    <property type="match status" value="1"/>
</dbReference>
<evidence type="ECO:0000256" key="2">
    <source>
        <dbReference type="ARBA" id="ARBA00011942"/>
    </source>
</evidence>
<comment type="cofactor">
    <cofactor evidence="1">
        <name>Ca(2+)</name>
        <dbReference type="ChEBI" id="CHEBI:29108"/>
    </cofactor>
</comment>
<evidence type="ECO:0000313" key="14">
    <source>
        <dbReference type="Proteomes" id="UP000243350"/>
    </source>
</evidence>
<dbReference type="SUPFAM" id="SSF50199">
    <property type="entry name" value="Staphylococcal nuclease"/>
    <property type="match status" value="1"/>
</dbReference>
<name>A0A2T4KQA1_9STAP</name>
<accession>A0A2T4KQA1</accession>
<keyword evidence="11" id="KW-0472">Membrane</keyword>
<feature type="compositionally biased region" description="Low complexity" evidence="10">
    <location>
        <begin position="193"/>
        <end position="208"/>
    </location>
</feature>
<dbReference type="InterPro" id="IPR016071">
    <property type="entry name" value="Staphylococal_nuclease_OB-fold"/>
</dbReference>
<dbReference type="Gene3D" id="2.40.50.90">
    <property type="match status" value="1"/>
</dbReference>
<organism evidence="13 14">
    <name type="scientific">Staphylococcus devriesei</name>
    <dbReference type="NCBI Taxonomy" id="586733"/>
    <lineage>
        <taxon>Bacteria</taxon>
        <taxon>Bacillati</taxon>
        <taxon>Bacillota</taxon>
        <taxon>Bacilli</taxon>
        <taxon>Bacillales</taxon>
        <taxon>Staphylococcaceae</taxon>
        <taxon>Staphylococcus</taxon>
    </lineage>
</organism>
<evidence type="ECO:0000256" key="4">
    <source>
        <dbReference type="ARBA" id="ARBA00022722"/>
    </source>
</evidence>
<protein>
    <recommendedName>
        <fullName evidence="3">Thermonuclease</fullName>
        <ecNumber evidence="2">3.1.31.1</ecNumber>
    </recommendedName>
    <alternativeName>
        <fullName evidence="9">Micrococcal nuclease</fullName>
    </alternativeName>
    <alternativeName>
        <fullName evidence="8">Staphylococcal nuclease</fullName>
    </alternativeName>
</protein>
<evidence type="ECO:0000256" key="9">
    <source>
        <dbReference type="ARBA" id="ARBA00031238"/>
    </source>
</evidence>